<comment type="caution">
    <text evidence="4">The sequence shown here is derived from an EMBL/GenBank/DDBJ whole genome shotgun (WGS) entry which is preliminary data.</text>
</comment>
<feature type="domain" description="Class II aldolase/adducin N-terminal" evidence="3">
    <location>
        <begin position="7"/>
        <end position="184"/>
    </location>
</feature>
<dbReference type="Gene3D" id="3.40.225.10">
    <property type="entry name" value="Class II aldolase/adducin N-terminal domain"/>
    <property type="match status" value="1"/>
</dbReference>
<protein>
    <recommendedName>
        <fullName evidence="3">Class II aldolase/adducin N-terminal domain-containing protein</fullName>
    </recommendedName>
</protein>
<keyword evidence="1" id="KW-0479">Metal-binding</keyword>
<evidence type="ECO:0000256" key="2">
    <source>
        <dbReference type="ARBA" id="ARBA00023239"/>
    </source>
</evidence>
<name>X1BFB9_9ZZZZ</name>
<keyword evidence="2" id="KW-0456">Lyase</keyword>
<accession>X1BFB9</accession>
<evidence type="ECO:0000256" key="1">
    <source>
        <dbReference type="ARBA" id="ARBA00022723"/>
    </source>
</evidence>
<dbReference type="SUPFAM" id="SSF53639">
    <property type="entry name" value="AraD/HMP-PK domain-like"/>
    <property type="match status" value="1"/>
</dbReference>
<sequence>MYEDLKSEVIFWAQKAEKLGLVVPTTGNFSLRDKETGYIFVTPHGAYREFLNLQDIVVLDMNGNKIEGKNKPSYETPIHLEIYKNREDIFGIAHTHSPYAACFAVLKKSIPLIHIETFFSVGGDIPVVDFALPGSEELAKKSLKKLSNRSAVLLESHGVLTIGSSLSNAVLIAILVEESAKIYHKALQVGEPKIL</sequence>
<dbReference type="InterPro" id="IPR001303">
    <property type="entry name" value="Aldolase_II/adducin_N"/>
</dbReference>
<dbReference type="EMBL" id="BART01000333">
    <property type="protein sequence ID" value="GAG70706.1"/>
    <property type="molecule type" value="Genomic_DNA"/>
</dbReference>
<proteinExistence type="predicted"/>
<evidence type="ECO:0000313" key="4">
    <source>
        <dbReference type="EMBL" id="GAG70706.1"/>
    </source>
</evidence>
<evidence type="ECO:0000259" key="3">
    <source>
        <dbReference type="SMART" id="SM01007"/>
    </source>
</evidence>
<dbReference type="SMART" id="SM01007">
    <property type="entry name" value="Aldolase_II"/>
    <property type="match status" value="1"/>
</dbReference>
<dbReference type="InterPro" id="IPR050197">
    <property type="entry name" value="Aldolase_class_II_sugar_metab"/>
</dbReference>
<dbReference type="GO" id="GO:0019323">
    <property type="term" value="P:pentose catabolic process"/>
    <property type="evidence" value="ECO:0007669"/>
    <property type="project" value="TreeGrafter"/>
</dbReference>
<dbReference type="GO" id="GO:0046872">
    <property type="term" value="F:metal ion binding"/>
    <property type="evidence" value="ECO:0007669"/>
    <property type="project" value="UniProtKB-KW"/>
</dbReference>
<dbReference type="InterPro" id="IPR036409">
    <property type="entry name" value="Aldolase_II/adducin_N_sf"/>
</dbReference>
<dbReference type="PANTHER" id="PTHR22789:SF0">
    <property type="entry name" value="3-OXO-TETRONATE 4-PHOSPHATE DECARBOXYLASE-RELATED"/>
    <property type="match status" value="1"/>
</dbReference>
<reference evidence="4" key="1">
    <citation type="journal article" date="2014" name="Front. Microbiol.">
        <title>High frequency of phylogenetically diverse reductive dehalogenase-homologous genes in deep subseafloor sedimentary metagenomes.</title>
        <authorList>
            <person name="Kawai M."/>
            <person name="Futagami T."/>
            <person name="Toyoda A."/>
            <person name="Takaki Y."/>
            <person name="Nishi S."/>
            <person name="Hori S."/>
            <person name="Arai W."/>
            <person name="Tsubouchi T."/>
            <person name="Morono Y."/>
            <person name="Uchiyama I."/>
            <person name="Ito T."/>
            <person name="Fujiyama A."/>
            <person name="Inagaki F."/>
            <person name="Takami H."/>
        </authorList>
    </citation>
    <scope>NUCLEOTIDE SEQUENCE</scope>
    <source>
        <strain evidence="4">Expedition CK06-06</strain>
    </source>
</reference>
<dbReference type="GO" id="GO:0016832">
    <property type="term" value="F:aldehyde-lyase activity"/>
    <property type="evidence" value="ECO:0007669"/>
    <property type="project" value="TreeGrafter"/>
</dbReference>
<dbReference type="AlphaFoldDB" id="X1BFB9"/>
<dbReference type="PANTHER" id="PTHR22789">
    <property type="entry name" value="FUCULOSE PHOSPHATE ALDOLASE"/>
    <property type="match status" value="1"/>
</dbReference>
<dbReference type="Pfam" id="PF00596">
    <property type="entry name" value="Aldolase_II"/>
    <property type="match status" value="1"/>
</dbReference>
<gene>
    <name evidence="4" type="ORF">S01H4_01722</name>
</gene>
<organism evidence="4">
    <name type="scientific">marine sediment metagenome</name>
    <dbReference type="NCBI Taxonomy" id="412755"/>
    <lineage>
        <taxon>unclassified sequences</taxon>
        <taxon>metagenomes</taxon>
        <taxon>ecological metagenomes</taxon>
    </lineage>
</organism>
<dbReference type="GO" id="GO:0005829">
    <property type="term" value="C:cytosol"/>
    <property type="evidence" value="ECO:0007669"/>
    <property type="project" value="TreeGrafter"/>
</dbReference>